<gene>
    <name evidence="2" type="ORF">P7H43_05250</name>
</gene>
<name>A0AAW8U0U2_9ENTE</name>
<accession>A0AAW8U0U2</accession>
<dbReference type="InterPro" id="IPR036249">
    <property type="entry name" value="Thioredoxin-like_sf"/>
</dbReference>
<dbReference type="AlphaFoldDB" id="A0AAW8U0U2"/>
<evidence type="ECO:0000259" key="1">
    <source>
        <dbReference type="Pfam" id="PF00085"/>
    </source>
</evidence>
<dbReference type="InterPro" id="IPR013766">
    <property type="entry name" value="Thioredoxin_domain"/>
</dbReference>
<dbReference type="CDD" id="cd02947">
    <property type="entry name" value="TRX_family"/>
    <property type="match status" value="1"/>
</dbReference>
<comment type="caution">
    <text evidence="2">The sequence shown here is derived from an EMBL/GenBank/DDBJ whole genome shotgun (WGS) entry which is preliminary data.</text>
</comment>
<dbReference type="Pfam" id="PF00085">
    <property type="entry name" value="Thioredoxin"/>
    <property type="match status" value="1"/>
</dbReference>
<evidence type="ECO:0000313" key="2">
    <source>
        <dbReference type="EMBL" id="MDT2809882.1"/>
    </source>
</evidence>
<dbReference type="EMBL" id="JARQBJ010000002">
    <property type="protein sequence ID" value="MDT2809882.1"/>
    <property type="molecule type" value="Genomic_DNA"/>
</dbReference>
<proteinExistence type="predicted"/>
<sequence>MINVTDFQTGLTQLQEAPLAIAYISMPNCSVCVSVKPQLIKRLGPTEIPLLHFDAAALPEVAGSFQVLTAPAILLYAQGKEVDRQARFIDFNRLETEVKNYLAAGSAPVDYAALFASEE</sequence>
<dbReference type="SUPFAM" id="SSF52833">
    <property type="entry name" value="Thioredoxin-like"/>
    <property type="match status" value="1"/>
</dbReference>
<feature type="domain" description="Thioredoxin" evidence="1">
    <location>
        <begin position="5"/>
        <end position="87"/>
    </location>
</feature>
<protein>
    <submittedName>
        <fullName evidence="2">Thioredoxin family protein</fullName>
    </submittedName>
</protein>
<evidence type="ECO:0000313" key="3">
    <source>
        <dbReference type="Proteomes" id="UP001256711"/>
    </source>
</evidence>
<dbReference type="RefSeq" id="WP_231453123.1">
    <property type="nucleotide sequence ID" value="NZ_JADMDV010000009.1"/>
</dbReference>
<dbReference type="Proteomes" id="UP001256711">
    <property type="component" value="Unassembled WGS sequence"/>
</dbReference>
<reference evidence="2" key="1">
    <citation type="submission" date="2023-03" db="EMBL/GenBank/DDBJ databases">
        <authorList>
            <person name="Shen W."/>
            <person name="Cai J."/>
        </authorList>
    </citation>
    <scope>NUCLEOTIDE SEQUENCE</scope>
    <source>
        <strain evidence="2">B226-2</strain>
    </source>
</reference>
<organism evidence="2 3">
    <name type="scientific">Enterococcus asini</name>
    <dbReference type="NCBI Taxonomy" id="57732"/>
    <lineage>
        <taxon>Bacteria</taxon>
        <taxon>Bacillati</taxon>
        <taxon>Bacillota</taxon>
        <taxon>Bacilli</taxon>
        <taxon>Lactobacillales</taxon>
        <taxon>Enterococcaceae</taxon>
        <taxon>Enterococcus</taxon>
    </lineage>
</organism>
<dbReference type="Gene3D" id="3.40.30.10">
    <property type="entry name" value="Glutaredoxin"/>
    <property type="match status" value="1"/>
</dbReference>